<sequence length="129" mass="14561">MRAIFNRTYDGNVSGTHVLTYSLALLLIKSTDPRLIFVTSSLSTLSRLSGGFIPGWTTWPPGWRKPPTCPSPTPIAYRTSKAALNMIMLNWHWILREDDVKSLPCPPDCLPRDWASDRSEPLQLLDHRG</sequence>
<dbReference type="EMBL" id="JAAHCF010000490">
    <property type="protein sequence ID" value="KAK8143588.1"/>
    <property type="molecule type" value="Genomic_DNA"/>
</dbReference>
<evidence type="ECO:0000313" key="2">
    <source>
        <dbReference type="Proteomes" id="UP001397290"/>
    </source>
</evidence>
<proteinExistence type="predicted"/>
<gene>
    <name evidence="1" type="ORF">G3M48_007034</name>
</gene>
<accession>A0AAW0RMZ3</accession>
<dbReference type="Gene3D" id="3.40.50.720">
    <property type="entry name" value="NAD(P)-binding Rossmann-like Domain"/>
    <property type="match status" value="1"/>
</dbReference>
<dbReference type="SUPFAM" id="SSF51735">
    <property type="entry name" value="NAD(P)-binding Rossmann-fold domains"/>
    <property type="match status" value="1"/>
</dbReference>
<dbReference type="InterPro" id="IPR036291">
    <property type="entry name" value="NAD(P)-bd_dom_sf"/>
</dbReference>
<dbReference type="AlphaFoldDB" id="A0AAW0RMZ3"/>
<protein>
    <submittedName>
        <fullName evidence="1">Uncharacterized protein</fullName>
    </submittedName>
</protein>
<evidence type="ECO:0000313" key="1">
    <source>
        <dbReference type="EMBL" id="KAK8143588.1"/>
    </source>
</evidence>
<reference evidence="1 2" key="1">
    <citation type="submission" date="2020-02" db="EMBL/GenBank/DDBJ databases">
        <title>Comparative genomics of the hypocrealean fungal genus Beauvera.</title>
        <authorList>
            <person name="Showalter D.N."/>
            <person name="Bushley K.E."/>
            <person name="Rehner S.A."/>
        </authorList>
    </citation>
    <scope>NUCLEOTIDE SEQUENCE [LARGE SCALE GENOMIC DNA]</scope>
    <source>
        <strain evidence="1 2">ARSEF4384</strain>
    </source>
</reference>
<keyword evidence="2" id="KW-1185">Reference proteome</keyword>
<dbReference type="Proteomes" id="UP001397290">
    <property type="component" value="Unassembled WGS sequence"/>
</dbReference>
<name>A0AAW0RMZ3_9HYPO</name>
<comment type="caution">
    <text evidence="1">The sequence shown here is derived from an EMBL/GenBank/DDBJ whole genome shotgun (WGS) entry which is preliminary data.</text>
</comment>
<organism evidence="1 2">
    <name type="scientific">Beauveria asiatica</name>
    <dbReference type="NCBI Taxonomy" id="1069075"/>
    <lineage>
        <taxon>Eukaryota</taxon>
        <taxon>Fungi</taxon>
        <taxon>Dikarya</taxon>
        <taxon>Ascomycota</taxon>
        <taxon>Pezizomycotina</taxon>
        <taxon>Sordariomycetes</taxon>
        <taxon>Hypocreomycetidae</taxon>
        <taxon>Hypocreales</taxon>
        <taxon>Cordycipitaceae</taxon>
        <taxon>Beauveria</taxon>
    </lineage>
</organism>